<reference evidence="1 2" key="1">
    <citation type="journal article" date="2021" name="Int. J. Syst. Evol. Microbiol.">
        <title>Amazonocrinis nigriterrae gen. nov., sp. nov., Atlanticothrix silvestris gen. nov., sp. nov. and Dendronalium phyllosphericum gen. nov., sp. nov., nostocacean cyanobacteria from Brazilian environments.</title>
        <authorList>
            <person name="Alvarenga D.O."/>
            <person name="Andreote A.P.D."/>
            <person name="Branco L.H.Z."/>
            <person name="Delbaje E."/>
            <person name="Cruz R.B."/>
            <person name="Varani A.M."/>
            <person name="Fiore M.F."/>
        </authorList>
    </citation>
    <scope>NUCLEOTIDE SEQUENCE [LARGE SCALE GENOMIC DNA]</scope>
    <source>
        <strain evidence="1 2">CENA369</strain>
    </source>
</reference>
<dbReference type="RefSeq" id="WP_214435039.1">
    <property type="nucleotide sequence ID" value="NZ_CAWPUQ010000155.1"/>
</dbReference>
<comment type="caution">
    <text evidence="1">The sequence shown here is derived from an EMBL/GenBank/DDBJ whole genome shotgun (WGS) entry which is preliminary data.</text>
</comment>
<evidence type="ECO:0000313" key="2">
    <source>
        <dbReference type="Proteomes" id="UP000662314"/>
    </source>
</evidence>
<proteinExistence type="predicted"/>
<protein>
    <submittedName>
        <fullName evidence="1">Uncharacterized protein</fullName>
    </submittedName>
</protein>
<name>A0A8J7I8S6_9NOST</name>
<evidence type="ECO:0000313" key="1">
    <source>
        <dbReference type="EMBL" id="MBH8576303.1"/>
    </source>
</evidence>
<gene>
    <name evidence="1" type="ORF">I8752_25595</name>
</gene>
<dbReference type="AlphaFoldDB" id="A0A8J7I8S6"/>
<keyword evidence="2" id="KW-1185">Reference proteome</keyword>
<dbReference type="Proteomes" id="UP000662314">
    <property type="component" value="Unassembled WGS sequence"/>
</dbReference>
<dbReference type="EMBL" id="JAECZA010000228">
    <property type="protein sequence ID" value="MBH8576303.1"/>
    <property type="molecule type" value="Genomic_DNA"/>
</dbReference>
<sequence length="53" mass="5696">MEYKAVGIDIRGYITANQLSGEAGVQKFMNTLLASAPWQEVGNAPVKKVETGI</sequence>
<organism evidence="1 2">
    <name type="scientific">Dendronalium phyllosphericum CENA369</name>
    <dbReference type="NCBI Taxonomy" id="1725256"/>
    <lineage>
        <taxon>Bacteria</taxon>
        <taxon>Bacillati</taxon>
        <taxon>Cyanobacteriota</taxon>
        <taxon>Cyanophyceae</taxon>
        <taxon>Nostocales</taxon>
        <taxon>Nostocaceae</taxon>
        <taxon>Dendronalium</taxon>
        <taxon>Dendronalium phyllosphericum</taxon>
    </lineage>
</organism>
<accession>A0A8J7I8S6</accession>